<keyword evidence="2" id="KW-1185">Reference proteome</keyword>
<comment type="caution">
    <text evidence="1">The sequence shown here is derived from an EMBL/GenBank/DDBJ whole genome shotgun (WGS) entry which is preliminary data.</text>
</comment>
<evidence type="ECO:0000313" key="2">
    <source>
        <dbReference type="Proteomes" id="UP001055811"/>
    </source>
</evidence>
<accession>A0ACB9DYY6</accession>
<name>A0ACB9DYY6_CICIN</name>
<proteinExistence type="predicted"/>
<dbReference type="Proteomes" id="UP001055811">
    <property type="component" value="Linkage Group LG04"/>
</dbReference>
<gene>
    <name evidence="1" type="ORF">L2E82_22863</name>
</gene>
<protein>
    <submittedName>
        <fullName evidence="1">Uncharacterized protein</fullName>
    </submittedName>
</protein>
<sequence>MLFNRLLRLHRFGLVDEILLLKRSGLQFPERSGGRGGATSNSGDNNGGTARIMAQTRCRVIQFKALAKKPEGLRKGSNLTTSMYN</sequence>
<reference evidence="2" key="1">
    <citation type="journal article" date="2022" name="Mol. Ecol. Resour.">
        <title>The genomes of chicory, endive, great burdock and yacon provide insights into Asteraceae palaeo-polyploidization history and plant inulin production.</title>
        <authorList>
            <person name="Fan W."/>
            <person name="Wang S."/>
            <person name="Wang H."/>
            <person name="Wang A."/>
            <person name="Jiang F."/>
            <person name="Liu H."/>
            <person name="Zhao H."/>
            <person name="Xu D."/>
            <person name="Zhang Y."/>
        </authorList>
    </citation>
    <scope>NUCLEOTIDE SEQUENCE [LARGE SCALE GENOMIC DNA]</scope>
    <source>
        <strain evidence="2">cv. Punajuju</strain>
    </source>
</reference>
<dbReference type="EMBL" id="CM042012">
    <property type="protein sequence ID" value="KAI3751772.1"/>
    <property type="molecule type" value="Genomic_DNA"/>
</dbReference>
<organism evidence="1 2">
    <name type="scientific">Cichorium intybus</name>
    <name type="common">Chicory</name>
    <dbReference type="NCBI Taxonomy" id="13427"/>
    <lineage>
        <taxon>Eukaryota</taxon>
        <taxon>Viridiplantae</taxon>
        <taxon>Streptophyta</taxon>
        <taxon>Embryophyta</taxon>
        <taxon>Tracheophyta</taxon>
        <taxon>Spermatophyta</taxon>
        <taxon>Magnoliopsida</taxon>
        <taxon>eudicotyledons</taxon>
        <taxon>Gunneridae</taxon>
        <taxon>Pentapetalae</taxon>
        <taxon>asterids</taxon>
        <taxon>campanulids</taxon>
        <taxon>Asterales</taxon>
        <taxon>Asteraceae</taxon>
        <taxon>Cichorioideae</taxon>
        <taxon>Cichorieae</taxon>
        <taxon>Cichoriinae</taxon>
        <taxon>Cichorium</taxon>
    </lineage>
</organism>
<reference evidence="1 2" key="2">
    <citation type="journal article" date="2022" name="Mol. Ecol. Resour.">
        <title>The genomes of chicory, endive, great burdock and yacon provide insights into Asteraceae paleo-polyploidization history and plant inulin production.</title>
        <authorList>
            <person name="Fan W."/>
            <person name="Wang S."/>
            <person name="Wang H."/>
            <person name="Wang A."/>
            <person name="Jiang F."/>
            <person name="Liu H."/>
            <person name="Zhao H."/>
            <person name="Xu D."/>
            <person name="Zhang Y."/>
        </authorList>
    </citation>
    <scope>NUCLEOTIDE SEQUENCE [LARGE SCALE GENOMIC DNA]</scope>
    <source>
        <strain evidence="2">cv. Punajuju</strain>
        <tissue evidence="1">Leaves</tissue>
    </source>
</reference>
<evidence type="ECO:0000313" key="1">
    <source>
        <dbReference type="EMBL" id="KAI3751772.1"/>
    </source>
</evidence>